<dbReference type="InterPro" id="IPR008984">
    <property type="entry name" value="SMAD_FHA_dom_sf"/>
</dbReference>
<dbReference type="Proteomes" id="UP000492821">
    <property type="component" value="Unassembled WGS sequence"/>
</dbReference>
<dbReference type="FunFam" id="2.60.200.20:FF:000019">
    <property type="entry name" value="Nuclear inhibitor of protein phosphatase"/>
    <property type="match status" value="1"/>
</dbReference>
<dbReference type="Pfam" id="PF00498">
    <property type="entry name" value="FHA"/>
    <property type="match status" value="1"/>
</dbReference>
<dbReference type="SMART" id="SM00240">
    <property type="entry name" value="FHA"/>
    <property type="match status" value="1"/>
</dbReference>
<protein>
    <submittedName>
        <fullName evidence="4">FHA domain-containing protein</fullName>
    </submittedName>
</protein>
<feature type="region of interest" description="Disordered" evidence="1">
    <location>
        <begin position="367"/>
        <end position="389"/>
    </location>
</feature>
<dbReference type="InterPro" id="IPR050923">
    <property type="entry name" value="Cell_Proc_Reg/RNA_Proc"/>
</dbReference>
<dbReference type="AlphaFoldDB" id="A0A7E4ZT72"/>
<accession>A0A7E4ZT72</accession>
<feature type="compositionally biased region" description="Polar residues" evidence="1">
    <location>
        <begin position="372"/>
        <end position="382"/>
    </location>
</feature>
<proteinExistence type="predicted"/>
<name>A0A7E4ZT72_PANRE</name>
<evidence type="ECO:0000313" key="4">
    <source>
        <dbReference type="WBParaSite" id="Pan_g15755.t1"/>
    </source>
</evidence>
<dbReference type="PANTHER" id="PTHR23308">
    <property type="entry name" value="NUCLEAR INHIBITOR OF PROTEIN PHOSPHATASE-1"/>
    <property type="match status" value="1"/>
</dbReference>
<dbReference type="WBParaSite" id="Pan_g15755.t1">
    <property type="protein sequence ID" value="Pan_g15755.t1"/>
    <property type="gene ID" value="Pan_g15755"/>
</dbReference>
<evidence type="ECO:0000259" key="2">
    <source>
        <dbReference type="PROSITE" id="PS50006"/>
    </source>
</evidence>
<dbReference type="PROSITE" id="PS50006">
    <property type="entry name" value="FHA_DOMAIN"/>
    <property type="match status" value="1"/>
</dbReference>
<sequence length="411" mass="46871">MVQSCVLGKTIDRVQTKWITKLFIDELTHYYFGRNLEHCEVVVEHASCSRIHALLVYHKHLSRFALIDLGSSHGTFVSDTRISPMKPVFLDIGTKFHFGVSTRRFIIREKYEAKVQEPEAAQGPAKRILPEDEEELDHLTEYNTAQNLRIPVIEQTIDEARAKRKPRNKICFAAEDIVIDLAHGTFVSDTRISPMKPVFLDIGTKFHFGVSTRRFIIREKYEAKVQEPEAAQGPAKQILPEDEEELDHLTEYNTAQNLRIPVIEQTVDEARAKRKPRNKICFAAEDIVIDLDDPTLGRFANLVQTAIVPRKRRLDDVELDFPSIAKKPKAQLRKLSDFAKPRDNDDVDEFASILGVRMNAAPDLDHMEDSSEVNAEASSSTPLLVGDDEHHQHKKYVKEVWPGRKPAPIVN</sequence>
<organism evidence="3 4">
    <name type="scientific">Panagrellus redivivus</name>
    <name type="common">Microworm</name>
    <dbReference type="NCBI Taxonomy" id="6233"/>
    <lineage>
        <taxon>Eukaryota</taxon>
        <taxon>Metazoa</taxon>
        <taxon>Ecdysozoa</taxon>
        <taxon>Nematoda</taxon>
        <taxon>Chromadorea</taxon>
        <taxon>Rhabditida</taxon>
        <taxon>Tylenchina</taxon>
        <taxon>Panagrolaimomorpha</taxon>
        <taxon>Panagrolaimoidea</taxon>
        <taxon>Panagrolaimidae</taxon>
        <taxon>Panagrellus</taxon>
    </lineage>
</organism>
<evidence type="ECO:0000313" key="3">
    <source>
        <dbReference type="Proteomes" id="UP000492821"/>
    </source>
</evidence>
<dbReference type="Gene3D" id="6.10.250.1290">
    <property type="match status" value="2"/>
</dbReference>
<dbReference type="InterPro" id="IPR000253">
    <property type="entry name" value="FHA_dom"/>
</dbReference>
<feature type="domain" description="FHA" evidence="2">
    <location>
        <begin position="30"/>
        <end position="82"/>
    </location>
</feature>
<dbReference type="Gene3D" id="2.60.200.20">
    <property type="match status" value="2"/>
</dbReference>
<reference evidence="3" key="1">
    <citation type="journal article" date="2013" name="Genetics">
        <title>The draft genome and transcriptome of Panagrellus redivivus are shaped by the harsh demands of a free-living lifestyle.</title>
        <authorList>
            <person name="Srinivasan J."/>
            <person name="Dillman A.R."/>
            <person name="Macchietto M.G."/>
            <person name="Heikkinen L."/>
            <person name="Lakso M."/>
            <person name="Fracchia K.M."/>
            <person name="Antoshechkin I."/>
            <person name="Mortazavi A."/>
            <person name="Wong G."/>
            <person name="Sternberg P.W."/>
        </authorList>
    </citation>
    <scope>NUCLEOTIDE SEQUENCE [LARGE SCALE GENOMIC DNA]</scope>
    <source>
        <strain evidence="3">MT8872</strain>
    </source>
</reference>
<evidence type="ECO:0000256" key="1">
    <source>
        <dbReference type="SAM" id="MobiDB-lite"/>
    </source>
</evidence>
<keyword evidence="3" id="KW-1185">Reference proteome</keyword>
<reference evidence="4" key="2">
    <citation type="submission" date="2020-10" db="UniProtKB">
        <authorList>
            <consortium name="WormBaseParasite"/>
        </authorList>
    </citation>
    <scope>IDENTIFICATION</scope>
</reference>
<dbReference type="SUPFAM" id="SSF49879">
    <property type="entry name" value="SMAD/FHA domain"/>
    <property type="match status" value="2"/>
</dbReference>